<dbReference type="Proteomes" id="UP001175353">
    <property type="component" value="Unassembled WGS sequence"/>
</dbReference>
<accession>A0AAN6H383</accession>
<name>A0AAN6H383_9PEZI</name>
<dbReference type="Gene3D" id="3.10.450.240">
    <property type="match status" value="1"/>
</dbReference>
<evidence type="ECO:0000313" key="1">
    <source>
        <dbReference type="EMBL" id="KAK0304439.1"/>
    </source>
</evidence>
<comment type="caution">
    <text evidence="2">The sequence shown here is derived from an EMBL/GenBank/DDBJ whole genome shotgun (WGS) entry which is preliminary data.</text>
</comment>
<proteinExistence type="predicted"/>
<dbReference type="EMBL" id="JAUJLE010000740">
    <property type="protein sequence ID" value="KAK0951031.1"/>
    <property type="molecule type" value="Genomic_DNA"/>
</dbReference>
<evidence type="ECO:0000313" key="2">
    <source>
        <dbReference type="EMBL" id="KAK0951031.1"/>
    </source>
</evidence>
<reference evidence="1" key="1">
    <citation type="submission" date="2021-12" db="EMBL/GenBank/DDBJ databases">
        <title>Black yeast isolated from Biological Soil Crust.</title>
        <authorList>
            <person name="Kurbessoian T."/>
        </authorList>
    </citation>
    <scope>NUCLEOTIDE SEQUENCE</scope>
    <source>
        <strain evidence="1">CCFEE 5208</strain>
    </source>
</reference>
<dbReference type="EMBL" id="JASUXU010000129">
    <property type="protein sequence ID" value="KAK0304439.1"/>
    <property type="molecule type" value="Genomic_DNA"/>
</dbReference>
<evidence type="ECO:0008006" key="4">
    <source>
        <dbReference type="Google" id="ProtNLM"/>
    </source>
</evidence>
<organism evidence="2 3">
    <name type="scientific">Friedmanniomyces endolithicus</name>
    <dbReference type="NCBI Taxonomy" id="329885"/>
    <lineage>
        <taxon>Eukaryota</taxon>
        <taxon>Fungi</taxon>
        <taxon>Dikarya</taxon>
        <taxon>Ascomycota</taxon>
        <taxon>Pezizomycotina</taxon>
        <taxon>Dothideomycetes</taxon>
        <taxon>Dothideomycetidae</taxon>
        <taxon>Mycosphaerellales</taxon>
        <taxon>Teratosphaeriaceae</taxon>
        <taxon>Friedmanniomyces</taxon>
    </lineage>
</organism>
<dbReference type="AlphaFoldDB" id="A0AAN6H383"/>
<protein>
    <recommendedName>
        <fullName evidence="4">Tim44-like domain-containing protein</fullName>
    </recommendedName>
</protein>
<dbReference type="Proteomes" id="UP001168146">
    <property type="component" value="Unassembled WGS sequence"/>
</dbReference>
<keyword evidence="3" id="KW-1185">Reference proteome</keyword>
<gene>
    <name evidence="1" type="ORF">LTR82_017188</name>
    <name evidence="2" type="ORF">LTR91_025246</name>
</gene>
<sequence>MPTAPKPHTKYRKALLGPQLLKDKALKGGQIPLGVGILPETLVMPTGKNLVGAPSSGSSGRPTGDWRRRLRLEWKRAKSRAMDWFSTLMYKYWMVKPRPKLDYYPVPAIAQALHREVYSHFAAGTLLPMETKLCEGFLGSLRKRIALRAPNTGIRWTVHEYLSAPKCVSYKAAYYPPQKRELSTERNGVLQAVMRIRSLQSLQRVRKVSERNPDNVLVVRNVVLDAQGNEVVSLEEGAVPKDANESMEYFVVQRSLRLGKDSHWVVLGTTEETKVEEMLKDSKQ</sequence>
<evidence type="ECO:0000313" key="3">
    <source>
        <dbReference type="Proteomes" id="UP001175353"/>
    </source>
</evidence>
<reference evidence="2" key="2">
    <citation type="submission" date="2023-06" db="EMBL/GenBank/DDBJ databases">
        <title>Black Yeasts Isolated from many extreme environments.</title>
        <authorList>
            <person name="Coleine C."/>
            <person name="Stajich J.E."/>
            <person name="Selbmann L."/>
        </authorList>
    </citation>
    <scope>NUCLEOTIDE SEQUENCE</scope>
    <source>
        <strain evidence="2">CCFEE 5200</strain>
    </source>
</reference>